<protein>
    <submittedName>
        <fullName evidence="1">Uncharacterized protein</fullName>
    </submittedName>
</protein>
<dbReference type="KEGG" id="ptt:VY86_12355"/>
<dbReference type="PATRIC" id="fig|230089.6.peg.2755"/>
<accession>A0A0F7LLF7</accession>
<dbReference type="OrthoDB" id="9812283at2"/>
<dbReference type="Pfam" id="PF13289">
    <property type="entry name" value="SIR2_2"/>
    <property type="match status" value="1"/>
</dbReference>
<dbReference type="Proteomes" id="UP000034866">
    <property type="component" value="Chromosome"/>
</dbReference>
<dbReference type="STRING" id="230089.VY86_12355"/>
<gene>
    <name evidence="1" type="ORF">VY86_12355</name>
</gene>
<reference evidence="2" key="2">
    <citation type="submission" date="2015-03" db="EMBL/GenBank/DDBJ databases">
        <title>Genome sequence of Azospirillum thiophilum strain DSM 21654T.</title>
        <authorList>
            <person name="Kwak Y."/>
            <person name="Shin J.-H."/>
        </authorList>
    </citation>
    <scope>NUCLEOTIDE SEQUENCE [LARGE SCALE GENOMIC DNA]</scope>
    <source>
        <strain evidence="2">DSM 15199</strain>
    </source>
</reference>
<evidence type="ECO:0000313" key="2">
    <source>
        <dbReference type="Proteomes" id="UP000034866"/>
    </source>
</evidence>
<reference evidence="1 2" key="1">
    <citation type="journal article" date="2015" name="J. Biotechnol.">
        <title>Complete genome sequence of Photorhabdus temperata subsp. thracensis 39-8(T), an entomopathogenic bacterium for the improved commercial bioinsecticide.</title>
        <authorList>
            <person name="Kwak Y."/>
            <person name="Shin J.H."/>
        </authorList>
    </citation>
    <scope>NUCLEOTIDE SEQUENCE [LARGE SCALE GENOMIC DNA]</scope>
    <source>
        <strain evidence="1 2">DSM 15199</strain>
    </source>
</reference>
<keyword evidence="2" id="KW-1185">Reference proteome</keyword>
<proteinExistence type="predicted"/>
<dbReference type="EMBL" id="CP011104">
    <property type="protein sequence ID" value="AKH63999.1"/>
    <property type="molecule type" value="Genomic_DNA"/>
</dbReference>
<organism evidence="1 2">
    <name type="scientific">Photorhabdus thracensis</name>
    <dbReference type="NCBI Taxonomy" id="230089"/>
    <lineage>
        <taxon>Bacteria</taxon>
        <taxon>Pseudomonadati</taxon>
        <taxon>Pseudomonadota</taxon>
        <taxon>Gammaproteobacteria</taxon>
        <taxon>Enterobacterales</taxon>
        <taxon>Morganellaceae</taxon>
        <taxon>Photorhabdus</taxon>
    </lineage>
</organism>
<dbReference type="RefSeq" id="WP_046975158.1">
    <property type="nucleotide sequence ID" value="NZ_CP011104.1"/>
</dbReference>
<sequence length="347" mass="39722">MAVKRAYYGNEGDRDYFERVFQSANINFLIGSGASLPAIRVLGTIENDLQQLINNEKEEEYFDMAAEFLSAVWLPHECMLNCNNDTPFAPLVISNVDATRKNYDAFISSLEKILTRRRTGLLPRRINVFTTNYDLFIEEAATRNNNVIFNDGFSKRTNLRGDEEFDAGSFNYSVSATGNLYNYKVELPTVNLIKLHGSLSWKNFMGKIIYNLAEVKPLGFNSDDEKKEWVLAHVLILPRKEKFKETLLQNVYYDLLRVYSNELDKEATLLVVFGFSFADEHLETLTKKALRNATLKLLIFAFDEASVNGFMDKFRNYSNVEVIYRPGGNIDFPTMNNIITSYLGGAR</sequence>
<name>A0A0F7LLF7_9GAMM</name>
<evidence type="ECO:0000313" key="1">
    <source>
        <dbReference type="EMBL" id="AKH63999.1"/>
    </source>
</evidence>
<dbReference type="AlphaFoldDB" id="A0A0F7LLF7"/>